<organism evidence="1 2">
    <name type="scientific">Svornostia abyssi</name>
    <dbReference type="NCBI Taxonomy" id="2898438"/>
    <lineage>
        <taxon>Bacteria</taxon>
        <taxon>Bacillati</taxon>
        <taxon>Actinomycetota</taxon>
        <taxon>Thermoleophilia</taxon>
        <taxon>Solirubrobacterales</taxon>
        <taxon>Baekduiaceae</taxon>
        <taxon>Svornostia</taxon>
    </lineage>
</organism>
<evidence type="ECO:0000313" key="1">
    <source>
        <dbReference type="EMBL" id="UUY01940.1"/>
    </source>
</evidence>
<reference evidence="2" key="1">
    <citation type="submission" date="2021-11" db="EMBL/GenBank/DDBJ databases">
        <title>Cultivation dependent microbiological survey of springs from the worlds oldest radium mine currently devoted to the extraction of radon-saturated water.</title>
        <authorList>
            <person name="Kapinusova G."/>
            <person name="Smrhova T."/>
            <person name="Strejcek M."/>
            <person name="Suman J."/>
            <person name="Jani K."/>
            <person name="Pajer P."/>
            <person name="Uhlik O."/>
        </authorList>
    </citation>
    <scope>NUCLEOTIDE SEQUENCE [LARGE SCALE GENOMIC DNA]</scope>
    <source>
        <strain evidence="2">J379</strain>
    </source>
</reference>
<proteinExistence type="predicted"/>
<gene>
    <name evidence="1" type="ORF">LRS13_14545</name>
</gene>
<protein>
    <recommendedName>
        <fullName evidence="3">Transcriptional regulator</fullName>
    </recommendedName>
</protein>
<dbReference type="InterPro" id="IPR027434">
    <property type="entry name" value="Homing_endonucl"/>
</dbReference>
<accession>A0ABY5PBW2</accession>
<dbReference type="Proteomes" id="UP001058860">
    <property type="component" value="Chromosome"/>
</dbReference>
<dbReference type="RefSeq" id="WP_353862480.1">
    <property type="nucleotide sequence ID" value="NZ_CP088295.1"/>
</dbReference>
<sequence>MSGVRRSPELIAEALHARRAGEPRTSVSERLTIPTATLLTWERGRLPRAARAFLSGEPVCATCGWHHPHDQLGREYAYLLGVYLGDGYLVEYARTIGLKVALDVSYPGIIDEVSRSITAVRGQAPHVTRDPSREMVLVTSYWRGWPCLFPQHGPGRKHHRPIHLTPWQSAIADRHPGELARGLIHTDGWRGENRVNSKGRSYSYPRYQFSNRSRDIREIFCRACDQLGVAWRPWGPWHISVATRDAVALLDQHVGPKR</sequence>
<keyword evidence="2" id="KW-1185">Reference proteome</keyword>
<name>A0ABY5PBW2_9ACTN</name>
<dbReference type="EMBL" id="CP088295">
    <property type="protein sequence ID" value="UUY01940.1"/>
    <property type="molecule type" value="Genomic_DNA"/>
</dbReference>
<dbReference type="Gene3D" id="3.10.28.10">
    <property type="entry name" value="Homing endonucleases"/>
    <property type="match status" value="1"/>
</dbReference>
<evidence type="ECO:0008006" key="3">
    <source>
        <dbReference type="Google" id="ProtNLM"/>
    </source>
</evidence>
<evidence type="ECO:0000313" key="2">
    <source>
        <dbReference type="Proteomes" id="UP001058860"/>
    </source>
</evidence>